<evidence type="ECO:0000256" key="1">
    <source>
        <dbReference type="ARBA" id="ARBA00022737"/>
    </source>
</evidence>
<dbReference type="SUPFAM" id="SSF48403">
    <property type="entry name" value="Ankyrin repeat"/>
    <property type="match status" value="1"/>
</dbReference>
<accession>A0A067MGP9</accession>
<dbReference type="HOGENOM" id="CLU_000134_18_0_1"/>
<dbReference type="PROSITE" id="PS50088">
    <property type="entry name" value="ANK_REPEAT"/>
    <property type="match status" value="3"/>
</dbReference>
<sequence length="236" mass="25240">MVNILLQGGADVNLQLGGYGDTALHFASRDGRVSTVRVLLASGADPNIRDSSGQTALRRALGNDDRRTEVVSSLLKAGADVDVEDTEAVSLLLQGAAILNVADDTGATLLHYTSRRSSPSVNRLLLDLGADPRICDNSGHTPLFDLIYRGDAPLLHAISKYSVSHTSLLLKLGTSLHSELAPGPASLRFWAAMTEQGEMDIVLALVLRLGIDINESGRKTDQSVRRSTLHSLIDHL</sequence>
<evidence type="ECO:0000313" key="5">
    <source>
        <dbReference type="Proteomes" id="UP000027195"/>
    </source>
</evidence>
<gene>
    <name evidence="4" type="ORF">BOTBODRAFT_115319</name>
</gene>
<dbReference type="InterPro" id="IPR036770">
    <property type="entry name" value="Ankyrin_rpt-contain_sf"/>
</dbReference>
<feature type="repeat" description="ANK" evidence="3">
    <location>
        <begin position="52"/>
        <end position="86"/>
    </location>
</feature>
<dbReference type="PROSITE" id="PS50297">
    <property type="entry name" value="ANK_REP_REGION"/>
    <property type="match status" value="3"/>
</dbReference>
<dbReference type="Pfam" id="PF12796">
    <property type="entry name" value="Ank_2"/>
    <property type="match status" value="1"/>
</dbReference>
<dbReference type="InParanoid" id="A0A067MGP9"/>
<dbReference type="STRING" id="930990.A0A067MGP9"/>
<evidence type="ECO:0000256" key="3">
    <source>
        <dbReference type="PROSITE-ProRule" id="PRU00023"/>
    </source>
</evidence>
<dbReference type="PANTHER" id="PTHR24198:SF165">
    <property type="entry name" value="ANKYRIN REPEAT-CONTAINING PROTEIN-RELATED"/>
    <property type="match status" value="1"/>
</dbReference>
<dbReference type="InterPro" id="IPR002110">
    <property type="entry name" value="Ankyrin_rpt"/>
</dbReference>
<reference evidence="5" key="1">
    <citation type="journal article" date="2014" name="Proc. Natl. Acad. Sci. U.S.A.">
        <title>Extensive sampling of basidiomycete genomes demonstrates inadequacy of the white-rot/brown-rot paradigm for wood decay fungi.</title>
        <authorList>
            <person name="Riley R."/>
            <person name="Salamov A.A."/>
            <person name="Brown D.W."/>
            <person name="Nagy L.G."/>
            <person name="Floudas D."/>
            <person name="Held B.W."/>
            <person name="Levasseur A."/>
            <person name="Lombard V."/>
            <person name="Morin E."/>
            <person name="Otillar R."/>
            <person name="Lindquist E.A."/>
            <person name="Sun H."/>
            <person name="LaButti K.M."/>
            <person name="Schmutz J."/>
            <person name="Jabbour D."/>
            <person name="Luo H."/>
            <person name="Baker S.E."/>
            <person name="Pisabarro A.G."/>
            <person name="Walton J.D."/>
            <person name="Blanchette R.A."/>
            <person name="Henrissat B."/>
            <person name="Martin F."/>
            <person name="Cullen D."/>
            <person name="Hibbett D.S."/>
            <person name="Grigoriev I.V."/>
        </authorList>
    </citation>
    <scope>NUCLEOTIDE SEQUENCE [LARGE SCALE GENOMIC DNA]</scope>
    <source>
        <strain evidence="5">FD-172 SS1</strain>
    </source>
</reference>
<feature type="repeat" description="ANK" evidence="3">
    <location>
        <begin position="19"/>
        <end position="51"/>
    </location>
</feature>
<dbReference type="AlphaFoldDB" id="A0A067MGP9"/>
<dbReference type="OrthoDB" id="194358at2759"/>
<keyword evidence="5" id="KW-1185">Reference proteome</keyword>
<feature type="repeat" description="ANK" evidence="3">
    <location>
        <begin position="105"/>
        <end position="137"/>
    </location>
</feature>
<dbReference type="EMBL" id="KL198064">
    <property type="protein sequence ID" value="KDQ10756.1"/>
    <property type="molecule type" value="Genomic_DNA"/>
</dbReference>
<dbReference type="SMART" id="SM00248">
    <property type="entry name" value="ANK"/>
    <property type="match status" value="4"/>
</dbReference>
<evidence type="ECO:0000256" key="2">
    <source>
        <dbReference type="ARBA" id="ARBA00023043"/>
    </source>
</evidence>
<proteinExistence type="predicted"/>
<dbReference type="PRINTS" id="PR01415">
    <property type="entry name" value="ANKYRIN"/>
</dbReference>
<dbReference type="Proteomes" id="UP000027195">
    <property type="component" value="Unassembled WGS sequence"/>
</dbReference>
<organism evidence="4 5">
    <name type="scientific">Botryobasidium botryosum (strain FD-172 SS1)</name>
    <dbReference type="NCBI Taxonomy" id="930990"/>
    <lineage>
        <taxon>Eukaryota</taxon>
        <taxon>Fungi</taxon>
        <taxon>Dikarya</taxon>
        <taxon>Basidiomycota</taxon>
        <taxon>Agaricomycotina</taxon>
        <taxon>Agaricomycetes</taxon>
        <taxon>Cantharellales</taxon>
        <taxon>Botryobasidiaceae</taxon>
        <taxon>Botryobasidium</taxon>
    </lineage>
</organism>
<name>A0A067MGP9_BOTB1</name>
<keyword evidence="2 3" id="KW-0040">ANK repeat</keyword>
<keyword evidence="1" id="KW-0677">Repeat</keyword>
<dbReference type="Gene3D" id="1.25.40.20">
    <property type="entry name" value="Ankyrin repeat-containing domain"/>
    <property type="match status" value="2"/>
</dbReference>
<dbReference type="PANTHER" id="PTHR24198">
    <property type="entry name" value="ANKYRIN REPEAT AND PROTEIN KINASE DOMAIN-CONTAINING PROTEIN"/>
    <property type="match status" value="1"/>
</dbReference>
<evidence type="ECO:0000313" key="4">
    <source>
        <dbReference type="EMBL" id="KDQ10756.1"/>
    </source>
</evidence>
<protein>
    <submittedName>
        <fullName evidence="4">Uncharacterized protein</fullName>
    </submittedName>
</protein>